<dbReference type="GO" id="GO:0030659">
    <property type="term" value="C:cytoplasmic vesicle membrane"/>
    <property type="evidence" value="ECO:0007669"/>
    <property type="project" value="UniProtKB-SubCell"/>
</dbReference>
<evidence type="ECO:0000256" key="10">
    <source>
        <dbReference type="ARBA" id="ARBA00023329"/>
    </source>
</evidence>
<dbReference type="Pfam" id="PF01490">
    <property type="entry name" value="Aa_trans"/>
    <property type="match status" value="1"/>
</dbReference>
<protein>
    <recommendedName>
        <fullName evidence="15">Vesicular inhibitory amino acid transporter</fullName>
    </recommendedName>
    <alternativeName>
        <fullName evidence="16">Solute carrier family 32 member 1</fullName>
    </alternativeName>
    <alternativeName>
        <fullName evidence="17">Vesicular GABA transporter</fullName>
    </alternativeName>
</protein>
<evidence type="ECO:0000256" key="16">
    <source>
        <dbReference type="ARBA" id="ARBA00041574"/>
    </source>
</evidence>
<keyword evidence="8 19" id="KW-0472">Membrane</keyword>
<proteinExistence type="inferred from homology"/>
<comment type="catalytic activity">
    <reaction evidence="13">
        <text>glycine(out) + n H(+)(in) = glycine(in) + n H(+)(out)</text>
        <dbReference type="Rhea" id="RHEA:70983"/>
        <dbReference type="ChEBI" id="CHEBI:15378"/>
        <dbReference type="ChEBI" id="CHEBI:57305"/>
    </reaction>
</comment>
<dbReference type="AlphaFoldDB" id="A0A9Q1B7A1"/>
<comment type="function">
    <text evidence="18">Antiporter that exchanges vesicular protons for cytosolic 4-aminobutanoate or to a lesser extend glycine, thus allowing their secretion from nerve terminals. The transport is equally dependent on the chemical and electrical components of the proton gradient. May also transport beta-alanine. Acidification of GABAergic synaptic vesicles is a prerequisite for 4-aminobutanoate uptake.</text>
</comment>
<evidence type="ECO:0000256" key="2">
    <source>
        <dbReference type="ARBA" id="ARBA00008066"/>
    </source>
</evidence>
<organism evidence="21 22">
    <name type="scientific">Phrynocephalus forsythii</name>
    <dbReference type="NCBI Taxonomy" id="171643"/>
    <lineage>
        <taxon>Eukaryota</taxon>
        <taxon>Metazoa</taxon>
        <taxon>Chordata</taxon>
        <taxon>Craniata</taxon>
        <taxon>Vertebrata</taxon>
        <taxon>Euteleostomi</taxon>
        <taxon>Lepidosauria</taxon>
        <taxon>Squamata</taxon>
        <taxon>Bifurcata</taxon>
        <taxon>Unidentata</taxon>
        <taxon>Episquamata</taxon>
        <taxon>Toxicofera</taxon>
        <taxon>Iguania</taxon>
        <taxon>Acrodonta</taxon>
        <taxon>Agamidae</taxon>
        <taxon>Agaminae</taxon>
        <taxon>Phrynocephalus</taxon>
    </lineage>
</organism>
<evidence type="ECO:0000256" key="7">
    <source>
        <dbReference type="ARBA" id="ARBA00023018"/>
    </source>
</evidence>
<feature type="transmembrane region" description="Helical" evidence="19">
    <location>
        <begin position="405"/>
        <end position="425"/>
    </location>
</feature>
<evidence type="ECO:0000256" key="4">
    <source>
        <dbReference type="ARBA" id="ARBA00022692"/>
    </source>
</evidence>
<dbReference type="GO" id="GO:0015187">
    <property type="term" value="F:glycine transmembrane transporter activity"/>
    <property type="evidence" value="ECO:0007669"/>
    <property type="project" value="UniProtKB-ARBA"/>
</dbReference>
<evidence type="ECO:0000256" key="9">
    <source>
        <dbReference type="ARBA" id="ARBA00023273"/>
    </source>
</evidence>
<dbReference type="InterPro" id="IPR013057">
    <property type="entry name" value="AA_transpt_TM"/>
</dbReference>
<evidence type="ECO:0000256" key="3">
    <source>
        <dbReference type="ARBA" id="ARBA00022448"/>
    </source>
</evidence>
<gene>
    <name evidence="21" type="ORF">JRQ81_007874</name>
</gene>
<comment type="catalytic activity">
    <reaction evidence="14">
        <text>4-aminobutanoate(out) + n H(+)(in) = 4-aminobutanoate(in) + n H(+)(out)</text>
        <dbReference type="Rhea" id="RHEA:70979"/>
        <dbReference type="ChEBI" id="CHEBI:15378"/>
        <dbReference type="ChEBI" id="CHEBI:59888"/>
    </reaction>
</comment>
<evidence type="ECO:0000256" key="19">
    <source>
        <dbReference type="SAM" id="Phobius"/>
    </source>
</evidence>
<evidence type="ECO:0000256" key="5">
    <source>
        <dbReference type="ARBA" id="ARBA00022775"/>
    </source>
</evidence>
<evidence type="ECO:0000259" key="20">
    <source>
        <dbReference type="Pfam" id="PF01490"/>
    </source>
</evidence>
<evidence type="ECO:0000256" key="15">
    <source>
        <dbReference type="ARBA" id="ARBA00039542"/>
    </source>
</evidence>
<keyword evidence="5" id="KW-0532">Neurotransmitter transport</keyword>
<dbReference type="Proteomes" id="UP001142489">
    <property type="component" value="Unassembled WGS sequence"/>
</dbReference>
<accession>A0A9Q1B7A1</accession>
<dbReference type="FunFam" id="1.20.1740.10:FF:000062">
    <property type="entry name" value="Vesicular inhibitory amino acid transporter"/>
    <property type="match status" value="1"/>
</dbReference>
<dbReference type="PANTHER" id="PTHR22950:SF689">
    <property type="entry name" value="VESICULAR INHIBITORY AMINO ACID TRANSPORTER"/>
    <property type="match status" value="1"/>
</dbReference>
<reference evidence="21" key="1">
    <citation type="journal article" date="2023" name="DNA Res.">
        <title>Chromosome-level genome assembly of Phrynocephalus forsythii using third-generation DNA sequencing and Hi-C analysis.</title>
        <authorList>
            <person name="Qi Y."/>
            <person name="Zhao W."/>
            <person name="Zhao Y."/>
            <person name="Niu C."/>
            <person name="Cao S."/>
            <person name="Zhang Y."/>
        </authorList>
    </citation>
    <scope>NUCLEOTIDE SEQUENCE</scope>
    <source>
        <tissue evidence="21">Muscle</tissue>
    </source>
</reference>
<evidence type="ECO:0000256" key="1">
    <source>
        <dbReference type="ARBA" id="ARBA00004439"/>
    </source>
</evidence>
<feature type="transmembrane region" description="Helical" evidence="19">
    <location>
        <begin position="106"/>
        <end position="129"/>
    </location>
</feature>
<dbReference type="EMBL" id="JAPFRF010000002">
    <property type="protein sequence ID" value="KAJ7341921.1"/>
    <property type="molecule type" value="Genomic_DNA"/>
</dbReference>
<keyword evidence="7" id="KW-0770">Synapse</keyword>
<evidence type="ECO:0000256" key="12">
    <source>
        <dbReference type="ARBA" id="ARBA00035892"/>
    </source>
</evidence>
<keyword evidence="22" id="KW-1185">Reference proteome</keyword>
<feature type="domain" description="Amino acid transporter transmembrane" evidence="20">
    <location>
        <begin position="74"/>
        <end position="461"/>
    </location>
</feature>
<feature type="transmembrane region" description="Helical" evidence="19">
    <location>
        <begin position="264"/>
        <end position="284"/>
    </location>
</feature>
<keyword evidence="10" id="KW-0968">Cytoplasmic vesicle</keyword>
<name>A0A9Q1B7A1_9SAUR</name>
<evidence type="ECO:0000313" key="21">
    <source>
        <dbReference type="EMBL" id="KAJ7341921.1"/>
    </source>
</evidence>
<dbReference type="GO" id="GO:0140800">
    <property type="term" value="F:gamma-aminobutyric acid:proton antiporter activity"/>
    <property type="evidence" value="ECO:0007669"/>
    <property type="project" value="UniProtKB-ARBA"/>
</dbReference>
<keyword evidence="4 19" id="KW-0812">Transmembrane</keyword>
<evidence type="ECO:0000256" key="18">
    <source>
        <dbReference type="ARBA" id="ARBA00046163"/>
    </source>
</evidence>
<dbReference type="Gene3D" id="1.20.1740.10">
    <property type="entry name" value="Amino acid/polyamine transporter I"/>
    <property type="match status" value="1"/>
</dbReference>
<keyword evidence="3" id="KW-0813">Transport</keyword>
<comment type="similarity">
    <text evidence="2">Belongs to the amino acid/polyamine transporter 2 family.</text>
</comment>
<dbReference type="GO" id="GO:0015179">
    <property type="term" value="F:L-amino acid transmembrane transporter activity"/>
    <property type="evidence" value="ECO:0007669"/>
    <property type="project" value="TreeGrafter"/>
</dbReference>
<dbReference type="GO" id="GO:0005774">
    <property type="term" value="C:vacuolar membrane"/>
    <property type="evidence" value="ECO:0007669"/>
    <property type="project" value="TreeGrafter"/>
</dbReference>
<keyword evidence="6 19" id="KW-1133">Transmembrane helix</keyword>
<evidence type="ECO:0000256" key="8">
    <source>
        <dbReference type="ARBA" id="ARBA00023136"/>
    </source>
</evidence>
<keyword evidence="9" id="KW-0966">Cell projection</keyword>
<evidence type="ECO:0000313" key="22">
    <source>
        <dbReference type="Proteomes" id="UP001142489"/>
    </source>
</evidence>
<feature type="transmembrane region" description="Helical" evidence="19">
    <location>
        <begin position="338"/>
        <end position="359"/>
    </location>
</feature>
<evidence type="ECO:0000256" key="17">
    <source>
        <dbReference type="ARBA" id="ARBA00042394"/>
    </source>
</evidence>
<dbReference type="GO" id="GO:0060077">
    <property type="term" value="C:inhibitory synapse"/>
    <property type="evidence" value="ECO:0007669"/>
    <property type="project" value="UniProtKB-ARBA"/>
</dbReference>
<dbReference type="OrthoDB" id="6021076at2759"/>
<sequence>MRRTKSLFFKMERWKCCLPSDEEIVNFARRDELNLIHEEGEETTGTTNMEFSTQSQDRDDHMHLHIPNAQGTLITTWEAGWNVTNAIQGIFVLGLPYALLHSGYSGLLLIILAAVFCCYTGKILIACLYEENEDGHLIRVRGTYEDIANACCGRPFPRLGGRVVSAAQATELIMTCVLYLVVSGNLLTHSFPALPVTEKTWSALAFAGLLPCVFIKSLKSVSRLSLLCSLVHFVIIFVVITYCLTQMHRWSWTRFNLSVEFENFLVATGVIIFSYTSQIFLPALERSMQNPGECNSMLNWTHFLACVFKTALALTAFLTWGEETKEIITDNLPAFLQTLVNLCLLAKVLLSYPLPFFAVTEILHTYFSPSQKTNCNSPWIPVVLKSSLLLLTLLLAIFIPHFALLMGLTGSILGAAMTFLLPSLFHLKLKWEKLRFLEKCTDISIFILGIFCSLAGLVCSIKGLLKVFK</sequence>
<comment type="caution">
    <text evidence="21">The sequence shown here is derived from an EMBL/GenBank/DDBJ whole genome shotgun (WGS) entry which is preliminary data.</text>
</comment>
<evidence type="ECO:0000256" key="13">
    <source>
        <dbReference type="ARBA" id="ARBA00035961"/>
    </source>
</evidence>
<comment type="catalytic activity">
    <reaction evidence="12">
        <text>beta-alanine(out) + n H(+)(in) = beta-alanine(in) + n H(+)(out)</text>
        <dbReference type="Rhea" id="RHEA:70987"/>
        <dbReference type="ChEBI" id="CHEBI:15378"/>
        <dbReference type="ChEBI" id="CHEBI:57966"/>
    </reaction>
</comment>
<dbReference type="GO" id="GO:0006836">
    <property type="term" value="P:neurotransmitter transport"/>
    <property type="evidence" value="ECO:0007669"/>
    <property type="project" value="UniProtKB-KW"/>
</dbReference>
<feature type="transmembrane region" description="Helical" evidence="19">
    <location>
        <begin position="445"/>
        <end position="465"/>
    </location>
</feature>
<comment type="subcellular location">
    <subcellularLocation>
        <location evidence="1">Cytoplasmic vesicle membrane</location>
        <topology evidence="1">Multi-pass membrane protein</topology>
    </subcellularLocation>
    <subcellularLocation>
        <location evidence="11">Presynapse</location>
    </subcellularLocation>
</comment>
<evidence type="ECO:0000256" key="14">
    <source>
        <dbReference type="ARBA" id="ARBA00036440"/>
    </source>
</evidence>
<dbReference type="PANTHER" id="PTHR22950">
    <property type="entry name" value="AMINO ACID TRANSPORTER"/>
    <property type="match status" value="1"/>
</dbReference>
<evidence type="ECO:0000256" key="6">
    <source>
        <dbReference type="ARBA" id="ARBA00022989"/>
    </source>
</evidence>
<feature type="transmembrane region" description="Helical" evidence="19">
    <location>
        <begin position="296"/>
        <end position="318"/>
    </location>
</feature>
<dbReference type="GO" id="GO:0098793">
    <property type="term" value="C:presynapse"/>
    <property type="evidence" value="ECO:0007669"/>
    <property type="project" value="UniProtKB-SubCell"/>
</dbReference>
<feature type="transmembrane region" description="Helical" evidence="19">
    <location>
        <begin position="225"/>
        <end position="244"/>
    </location>
</feature>
<evidence type="ECO:0000256" key="11">
    <source>
        <dbReference type="ARBA" id="ARBA00034106"/>
    </source>
</evidence>
<feature type="transmembrane region" description="Helical" evidence="19">
    <location>
        <begin position="379"/>
        <end position="399"/>
    </location>
</feature>
<dbReference type="GO" id="GO:0051939">
    <property type="term" value="P:gamma-aminobutyric acid import"/>
    <property type="evidence" value="ECO:0007669"/>
    <property type="project" value="UniProtKB-ARBA"/>
</dbReference>